<dbReference type="InterPro" id="IPR052513">
    <property type="entry name" value="Thioester_dehydratase-like"/>
</dbReference>
<comment type="caution">
    <text evidence="2">The sequence shown here is derived from an EMBL/GenBank/DDBJ whole genome shotgun (WGS) entry which is preliminary data.</text>
</comment>
<evidence type="ECO:0000313" key="2">
    <source>
        <dbReference type="EMBL" id="MFL9887468.1"/>
    </source>
</evidence>
<dbReference type="Pfam" id="PF01796">
    <property type="entry name" value="OB_ChsH2_C"/>
    <property type="match status" value="1"/>
</dbReference>
<dbReference type="SUPFAM" id="SSF50249">
    <property type="entry name" value="Nucleic acid-binding proteins"/>
    <property type="match status" value="1"/>
</dbReference>
<organism evidence="2 3">
    <name type="scientific">Paraburkholderia agricolaris</name>
    <dbReference type="NCBI Taxonomy" id="2152888"/>
    <lineage>
        <taxon>Bacteria</taxon>
        <taxon>Pseudomonadati</taxon>
        <taxon>Pseudomonadota</taxon>
        <taxon>Betaproteobacteria</taxon>
        <taxon>Burkholderiales</taxon>
        <taxon>Burkholderiaceae</taxon>
        <taxon>Paraburkholderia</taxon>
    </lineage>
</organism>
<evidence type="ECO:0000313" key="3">
    <source>
        <dbReference type="Proteomes" id="UP001629249"/>
    </source>
</evidence>
<dbReference type="EMBL" id="JAQQFN010000028">
    <property type="protein sequence ID" value="MFL9887468.1"/>
    <property type="molecule type" value="Genomic_DNA"/>
</dbReference>
<feature type="domain" description="ChsH2 C-terminal OB-fold" evidence="1">
    <location>
        <begin position="41"/>
        <end position="99"/>
    </location>
</feature>
<dbReference type="RefSeq" id="WP_153141680.1">
    <property type="nucleotide sequence ID" value="NZ_JAQQFH010000030.1"/>
</dbReference>
<gene>
    <name evidence="2" type="ORF">PQR66_30850</name>
</gene>
<evidence type="ECO:0000259" key="1">
    <source>
        <dbReference type="Pfam" id="PF01796"/>
    </source>
</evidence>
<accession>A0ABW8ZXF1</accession>
<dbReference type="InterPro" id="IPR012340">
    <property type="entry name" value="NA-bd_OB-fold"/>
</dbReference>
<dbReference type="PANTHER" id="PTHR34075">
    <property type="entry name" value="BLR3430 PROTEIN"/>
    <property type="match status" value="1"/>
</dbReference>
<reference evidence="2 3" key="1">
    <citation type="journal article" date="2024" name="Chem. Sci.">
        <title>Discovery of megapolipeptins by genome mining of a Burkholderiales bacteria collection.</title>
        <authorList>
            <person name="Paulo B.S."/>
            <person name="Recchia M.J.J."/>
            <person name="Lee S."/>
            <person name="Fergusson C.H."/>
            <person name="Romanowski S.B."/>
            <person name="Hernandez A."/>
            <person name="Krull N."/>
            <person name="Liu D.Y."/>
            <person name="Cavanagh H."/>
            <person name="Bos A."/>
            <person name="Gray C.A."/>
            <person name="Murphy B.T."/>
            <person name="Linington R.G."/>
            <person name="Eustaquio A.S."/>
        </authorList>
    </citation>
    <scope>NUCLEOTIDE SEQUENCE [LARGE SCALE GENOMIC DNA]</scope>
    <source>
        <strain evidence="2 3">RL16-012-BIC-B</strain>
    </source>
</reference>
<sequence>MTYLNGLREGTLLYQFDRHAGVPVFFPREVGPSGLREALEWRRSSGRGVVYSITVMQPKGEAPFNVALITLEEGFRMMSTVISDKPGEIVIGQSVEAAYDELAGVPRIIFRPVQ</sequence>
<dbReference type="PANTHER" id="PTHR34075:SF5">
    <property type="entry name" value="BLR3430 PROTEIN"/>
    <property type="match status" value="1"/>
</dbReference>
<dbReference type="InterPro" id="IPR002878">
    <property type="entry name" value="ChsH2_C"/>
</dbReference>
<protein>
    <submittedName>
        <fullName evidence="2">OB-fold domain-containing protein</fullName>
    </submittedName>
</protein>
<dbReference type="Proteomes" id="UP001629249">
    <property type="component" value="Unassembled WGS sequence"/>
</dbReference>
<keyword evidence="3" id="KW-1185">Reference proteome</keyword>
<name>A0ABW8ZXF1_9BURK</name>
<proteinExistence type="predicted"/>